<dbReference type="GO" id="GO:0004553">
    <property type="term" value="F:hydrolase activity, hydrolyzing O-glycosyl compounds"/>
    <property type="evidence" value="ECO:0007669"/>
    <property type="project" value="InterPro"/>
</dbReference>
<gene>
    <name evidence="5" type="ORF">FMM05_14150</name>
</gene>
<dbReference type="PROSITE" id="PS51257">
    <property type="entry name" value="PROKAR_LIPOPROTEIN"/>
    <property type="match status" value="1"/>
</dbReference>
<feature type="region of interest" description="Disordered" evidence="2">
    <location>
        <begin position="19"/>
        <end position="40"/>
    </location>
</feature>
<dbReference type="CDD" id="cd08023">
    <property type="entry name" value="GH16_laminarinase_like"/>
    <property type="match status" value="1"/>
</dbReference>
<proteinExistence type="inferred from homology"/>
<dbReference type="InterPro" id="IPR050546">
    <property type="entry name" value="Glycosyl_Hydrlase_16"/>
</dbReference>
<dbReference type="Pfam" id="PF00722">
    <property type="entry name" value="Glyco_hydro_16"/>
    <property type="match status" value="1"/>
</dbReference>
<sequence length="370" mass="41392">MKRIFSAFFVLAVLAGCGSDDSSAEPTPTPPVVIDPDPEPVPETPLVPVVTNYSGYTLLWNDEFEGTTLDATKWAYETGTGVNGDFGTGQLDRATDRPENVSLIAATPTTEGALAITTRKETYMDRNYTSGRINTNTKFSAGPGTRIEARIWARDVKYKGQGFAFWMMPAEKPADQSYIMWPQGGEIDVMEYVGAIPFANLGSVHYAWFWENNQFQSWNHGHMGAYYNYAEQQKPDTDPEFGGWPVAANTPNTGSGSYHLYRIDWYTDRIEFSIDEHVYHINYMNDGAAFNNAADGQDIKNTVTINGKNVMKSEYTNHFNEWQPFMHKFYFILSAGVGGNDTNSYGGAIVPEAIFPCTTLIDYVRVYTRN</sequence>
<dbReference type="SUPFAM" id="SSF49899">
    <property type="entry name" value="Concanavalin A-like lectins/glucanases"/>
    <property type="match status" value="1"/>
</dbReference>
<dbReference type="PANTHER" id="PTHR10963">
    <property type="entry name" value="GLYCOSYL HYDROLASE-RELATED"/>
    <property type="match status" value="1"/>
</dbReference>
<dbReference type="AlphaFoldDB" id="A0A552UYR2"/>
<dbReference type="Gene3D" id="2.60.120.200">
    <property type="match status" value="1"/>
</dbReference>
<feature type="signal peptide" evidence="3">
    <location>
        <begin position="1"/>
        <end position="24"/>
    </location>
</feature>
<evidence type="ECO:0000256" key="1">
    <source>
        <dbReference type="ARBA" id="ARBA00006865"/>
    </source>
</evidence>
<dbReference type="InterPro" id="IPR013320">
    <property type="entry name" value="ConA-like_dom_sf"/>
</dbReference>
<comment type="similarity">
    <text evidence="1">Belongs to the glycosyl hydrolase 16 family.</text>
</comment>
<keyword evidence="3" id="KW-0732">Signal</keyword>
<feature type="domain" description="GH16" evidence="4">
    <location>
        <begin position="20"/>
        <end position="370"/>
    </location>
</feature>
<evidence type="ECO:0000313" key="5">
    <source>
        <dbReference type="EMBL" id="TRW23331.1"/>
    </source>
</evidence>
<dbReference type="PANTHER" id="PTHR10963:SF55">
    <property type="entry name" value="GLYCOSIDE HYDROLASE FAMILY 16 PROTEIN"/>
    <property type="match status" value="1"/>
</dbReference>
<evidence type="ECO:0000256" key="2">
    <source>
        <dbReference type="SAM" id="MobiDB-lite"/>
    </source>
</evidence>
<keyword evidence="5" id="KW-0378">Hydrolase</keyword>
<dbReference type="GO" id="GO:0005975">
    <property type="term" value="P:carbohydrate metabolic process"/>
    <property type="evidence" value="ECO:0007669"/>
    <property type="project" value="InterPro"/>
</dbReference>
<evidence type="ECO:0000313" key="6">
    <source>
        <dbReference type="Proteomes" id="UP000320643"/>
    </source>
</evidence>
<keyword evidence="6" id="KW-1185">Reference proteome</keyword>
<dbReference type="PROSITE" id="PS51762">
    <property type="entry name" value="GH16_2"/>
    <property type="match status" value="1"/>
</dbReference>
<evidence type="ECO:0000259" key="4">
    <source>
        <dbReference type="PROSITE" id="PS51762"/>
    </source>
</evidence>
<feature type="chain" id="PRO_5022151028" evidence="3">
    <location>
        <begin position="25"/>
        <end position="370"/>
    </location>
</feature>
<name>A0A552UYR2_9FLAO</name>
<comment type="caution">
    <text evidence="5">The sequence shown here is derived from an EMBL/GenBank/DDBJ whole genome shotgun (WGS) entry which is preliminary data.</text>
</comment>
<protein>
    <submittedName>
        <fullName evidence="5">Glycoside hydrolase family 16 protein</fullName>
    </submittedName>
</protein>
<accession>A0A552UYR2</accession>
<evidence type="ECO:0000256" key="3">
    <source>
        <dbReference type="SAM" id="SignalP"/>
    </source>
</evidence>
<dbReference type="Proteomes" id="UP000320643">
    <property type="component" value="Unassembled WGS sequence"/>
</dbReference>
<dbReference type="OrthoDB" id="9809583at2"/>
<organism evidence="5 6">
    <name type="scientific">Flavobacterium zepuense</name>
    <dbReference type="NCBI Taxonomy" id="2593302"/>
    <lineage>
        <taxon>Bacteria</taxon>
        <taxon>Pseudomonadati</taxon>
        <taxon>Bacteroidota</taxon>
        <taxon>Flavobacteriia</taxon>
        <taxon>Flavobacteriales</taxon>
        <taxon>Flavobacteriaceae</taxon>
        <taxon>Flavobacterium</taxon>
    </lineage>
</organism>
<reference evidence="5 6" key="1">
    <citation type="submission" date="2019-07" db="EMBL/GenBank/DDBJ databases">
        <title>Flavobacterium sp. nov., isolated from glacier ice.</title>
        <authorList>
            <person name="Liu Q."/>
            <person name="Xin Y.-H."/>
        </authorList>
    </citation>
    <scope>NUCLEOTIDE SEQUENCE [LARGE SCALE GENOMIC DNA]</scope>
    <source>
        <strain evidence="5 6">ZT4R6</strain>
    </source>
</reference>
<dbReference type="RefSeq" id="WP_143374047.1">
    <property type="nucleotide sequence ID" value="NZ_VJVZ01000009.1"/>
</dbReference>
<dbReference type="EMBL" id="VJVZ01000009">
    <property type="protein sequence ID" value="TRW23331.1"/>
    <property type="molecule type" value="Genomic_DNA"/>
</dbReference>
<feature type="compositionally biased region" description="Pro residues" evidence="2">
    <location>
        <begin position="27"/>
        <end position="40"/>
    </location>
</feature>
<dbReference type="InterPro" id="IPR000757">
    <property type="entry name" value="Beta-glucanase-like"/>
</dbReference>